<reference evidence="1 2" key="1">
    <citation type="journal article" date="2011" name="J. Microbiol.">
        <title>Complete genome of Leptospirillum ferriphilum ML-04 provides insight into its physiology and environmental adaptation.</title>
        <authorList>
            <person name="Mi S."/>
            <person name="Song J."/>
            <person name="Lin J."/>
            <person name="Che Y."/>
            <person name="Zheng H."/>
            <person name="Lin J."/>
        </authorList>
    </citation>
    <scope>NUCLEOTIDE SEQUENCE [LARGE SCALE GENOMIC DNA]</scope>
    <source>
        <strain evidence="1 2">ML-04</strain>
    </source>
</reference>
<organism evidence="1 2">
    <name type="scientific">Leptospirillum ferriphilum (strain ML-04)</name>
    <dbReference type="NCBI Taxonomy" id="1048260"/>
    <lineage>
        <taxon>Bacteria</taxon>
        <taxon>Pseudomonadati</taxon>
        <taxon>Nitrospirota</taxon>
        <taxon>Nitrospiria</taxon>
        <taxon>Nitrospirales</taxon>
        <taxon>Nitrospiraceae</taxon>
        <taxon>Leptospirillum</taxon>
    </lineage>
</organism>
<dbReference type="RefSeq" id="WP_014961216.1">
    <property type="nucleotide sequence ID" value="NC_018649.1"/>
</dbReference>
<proteinExistence type="predicted"/>
<gene>
    <name evidence="1" type="ordered locus">LFML04_1497</name>
</gene>
<dbReference type="PATRIC" id="fig|1048260.3.peg.1610"/>
<dbReference type="EMBL" id="CP002919">
    <property type="protein sequence ID" value="AFS53707.1"/>
    <property type="molecule type" value="Genomic_DNA"/>
</dbReference>
<accession>J9ZDB9</accession>
<evidence type="ECO:0000313" key="1">
    <source>
        <dbReference type="EMBL" id="AFS53707.1"/>
    </source>
</evidence>
<dbReference type="HOGENOM" id="CLU_1501712_0_0_0"/>
<dbReference type="KEGG" id="lfi:LFML04_1497"/>
<evidence type="ECO:0000313" key="2">
    <source>
        <dbReference type="Proteomes" id="UP000006177"/>
    </source>
</evidence>
<name>J9ZDB9_LEPFM</name>
<sequence>MASGIGKWLFILGIVLLGSAGQNPLFSKSPSLLFPESAFAAGDPSEKLIQTSNRYDTVVSQALAKYHRAAQKARKVYLESKRKAENLYVKEATDASTMVTTKVNQIRDSLTAGAMKESATRQIKAAVATYAKKISQAYAEREKSLRQAVRVYAKSLSMAAGQFQHDLEKAEKSLSSNHP</sequence>
<protein>
    <submittedName>
        <fullName evidence="1">Uncharacterized protein</fullName>
    </submittedName>
</protein>
<dbReference type="AlphaFoldDB" id="J9ZDB9"/>
<dbReference type="Proteomes" id="UP000006177">
    <property type="component" value="Chromosome"/>
</dbReference>
<dbReference type="STRING" id="1048260.LFML04_1497"/>